<reference evidence="2 3" key="1">
    <citation type="submission" date="2019-07" db="EMBL/GenBank/DDBJ databases">
        <title>De Novo Assembly of kiwifruit Actinidia rufa.</title>
        <authorList>
            <person name="Sugita-Konishi S."/>
            <person name="Sato K."/>
            <person name="Mori E."/>
            <person name="Abe Y."/>
            <person name="Kisaki G."/>
            <person name="Hamano K."/>
            <person name="Suezawa K."/>
            <person name="Otani M."/>
            <person name="Fukuda T."/>
            <person name="Manabe T."/>
            <person name="Gomi K."/>
            <person name="Tabuchi M."/>
            <person name="Akimitsu K."/>
            <person name="Kataoka I."/>
        </authorList>
    </citation>
    <scope>NUCLEOTIDE SEQUENCE [LARGE SCALE GENOMIC DNA]</scope>
    <source>
        <strain evidence="3">cv. Fuchu</strain>
    </source>
</reference>
<evidence type="ECO:0000313" key="3">
    <source>
        <dbReference type="Proteomes" id="UP000585474"/>
    </source>
</evidence>
<dbReference type="Proteomes" id="UP000585474">
    <property type="component" value="Unassembled WGS sequence"/>
</dbReference>
<proteinExistence type="predicted"/>
<dbReference type="EMBL" id="BJWL01000010">
    <property type="protein sequence ID" value="GFY94937.1"/>
    <property type="molecule type" value="Genomic_DNA"/>
</dbReference>
<keyword evidence="3" id="KW-1185">Reference proteome</keyword>
<evidence type="ECO:0000256" key="1">
    <source>
        <dbReference type="SAM" id="MobiDB-lite"/>
    </source>
</evidence>
<protein>
    <submittedName>
        <fullName evidence="2">Uncharacterized protein</fullName>
    </submittedName>
</protein>
<name>A0A7J0FAL1_9ERIC</name>
<feature type="region of interest" description="Disordered" evidence="1">
    <location>
        <begin position="118"/>
        <end position="137"/>
    </location>
</feature>
<dbReference type="AlphaFoldDB" id="A0A7J0FAL1"/>
<gene>
    <name evidence="2" type="ORF">Acr_10g0003220</name>
</gene>
<accession>A0A7J0FAL1</accession>
<evidence type="ECO:0000313" key="2">
    <source>
        <dbReference type="EMBL" id="GFY94937.1"/>
    </source>
</evidence>
<organism evidence="2 3">
    <name type="scientific">Actinidia rufa</name>
    <dbReference type="NCBI Taxonomy" id="165716"/>
    <lineage>
        <taxon>Eukaryota</taxon>
        <taxon>Viridiplantae</taxon>
        <taxon>Streptophyta</taxon>
        <taxon>Embryophyta</taxon>
        <taxon>Tracheophyta</taxon>
        <taxon>Spermatophyta</taxon>
        <taxon>Magnoliopsida</taxon>
        <taxon>eudicotyledons</taxon>
        <taxon>Gunneridae</taxon>
        <taxon>Pentapetalae</taxon>
        <taxon>asterids</taxon>
        <taxon>Ericales</taxon>
        <taxon>Actinidiaceae</taxon>
        <taxon>Actinidia</taxon>
    </lineage>
</organism>
<comment type="caution">
    <text evidence="2">The sequence shown here is derived from an EMBL/GenBank/DDBJ whole genome shotgun (WGS) entry which is preliminary data.</text>
</comment>
<sequence length="201" mass="21400">MRCKSGSQRLLRWEAQCIVPTMSPPKGWNSDTAVAMTRTSIIGCNLPSEYQLSYALGAISKNSCPNKLHINSVRLFALQETGKKIWLDLPPPSPSSLPPPATSPLQAYSSPPSIVLAVDSPSPATPSPSISSTNGHSANTDSSAMNLLFYGDGGCVDSCVAATDDVFSAELIWNDGFVESNEPILSPPAEMEVEEGFALRE</sequence>